<proteinExistence type="predicted"/>
<feature type="compositionally biased region" description="Low complexity" evidence="1">
    <location>
        <begin position="202"/>
        <end position="217"/>
    </location>
</feature>
<organism evidence="3 4">
    <name type="scientific">Kribbella karoonensis</name>
    <dbReference type="NCBI Taxonomy" id="324851"/>
    <lineage>
        <taxon>Bacteria</taxon>
        <taxon>Bacillati</taxon>
        <taxon>Actinomycetota</taxon>
        <taxon>Actinomycetes</taxon>
        <taxon>Propionibacteriales</taxon>
        <taxon>Kribbellaceae</taxon>
        <taxon>Kribbella</taxon>
    </lineage>
</organism>
<dbReference type="Proteomes" id="UP001500190">
    <property type="component" value="Unassembled WGS sequence"/>
</dbReference>
<feature type="compositionally biased region" description="Pro residues" evidence="1">
    <location>
        <begin position="218"/>
        <end position="231"/>
    </location>
</feature>
<gene>
    <name evidence="3" type="ORF">GCM10009742_68280</name>
</gene>
<feature type="transmembrane region" description="Helical" evidence="2">
    <location>
        <begin position="12"/>
        <end position="33"/>
    </location>
</feature>
<protein>
    <submittedName>
        <fullName evidence="3">Uncharacterized protein</fullName>
    </submittedName>
</protein>
<accession>A0ABN2EN48</accession>
<keyword evidence="2" id="KW-1133">Transmembrane helix</keyword>
<dbReference type="RefSeq" id="WP_344198989.1">
    <property type="nucleotide sequence ID" value="NZ_BAAAND010000012.1"/>
</dbReference>
<name>A0ABN2EN48_9ACTN</name>
<keyword evidence="2" id="KW-0472">Membrane</keyword>
<reference evidence="3 4" key="1">
    <citation type="journal article" date="2019" name="Int. J. Syst. Evol. Microbiol.">
        <title>The Global Catalogue of Microorganisms (GCM) 10K type strain sequencing project: providing services to taxonomists for standard genome sequencing and annotation.</title>
        <authorList>
            <consortium name="The Broad Institute Genomics Platform"/>
            <consortium name="The Broad Institute Genome Sequencing Center for Infectious Disease"/>
            <person name="Wu L."/>
            <person name="Ma J."/>
        </authorList>
    </citation>
    <scope>NUCLEOTIDE SEQUENCE [LARGE SCALE GENOMIC DNA]</scope>
    <source>
        <strain evidence="3 4">JCM 14304</strain>
    </source>
</reference>
<dbReference type="EMBL" id="BAAAND010000012">
    <property type="protein sequence ID" value="GAA1608342.1"/>
    <property type="molecule type" value="Genomic_DNA"/>
</dbReference>
<keyword evidence="2" id="KW-0812">Transmembrane</keyword>
<evidence type="ECO:0000313" key="4">
    <source>
        <dbReference type="Proteomes" id="UP001500190"/>
    </source>
</evidence>
<keyword evidence="4" id="KW-1185">Reference proteome</keyword>
<comment type="caution">
    <text evidence="3">The sequence shown here is derived from an EMBL/GenBank/DDBJ whole genome shotgun (WGS) entry which is preliminary data.</text>
</comment>
<feature type="compositionally biased region" description="Low complexity" evidence="1">
    <location>
        <begin position="232"/>
        <end position="242"/>
    </location>
</feature>
<evidence type="ECO:0000256" key="2">
    <source>
        <dbReference type="SAM" id="Phobius"/>
    </source>
</evidence>
<feature type="region of interest" description="Disordered" evidence="1">
    <location>
        <begin position="170"/>
        <end position="242"/>
    </location>
</feature>
<evidence type="ECO:0000256" key="1">
    <source>
        <dbReference type="SAM" id="MobiDB-lite"/>
    </source>
</evidence>
<sequence>MSLQSAAPKKSILPAIGIACFVVGVLLAGFFVWRIVVTAPRTPQPIEGGMVHLKKEGLTIYSSVPVLAPPCTVKDASGNDVPTKRPGGSETITINGDTWYVVARSTSTVPAGDYSISCTDSETSATYAAGPKSSVAEFVLSIFGVVLSLLIFIGLGATFLAIGLVRKNRNRRPTNTFPTQPGAPGNYPHPSAGYPNQPAAHPNQPGGYPNQPGAHPNQQPPHTFPAPPPYRPGANPDRPQDR</sequence>
<feature type="transmembrane region" description="Helical" evidence="2">
    <location>
        <begin position="138"/>
        <end position="165"/>
    </location>
</feature>
<evidence type="ECO:0000313" key="3">
    <source>
        <dbReference type="EMBL" id="GAA1608342.1"/>
    </source>
</evidence>